<evidence type="ECO:0000256" key="10">
    <source>
        <dbReference type="ARBA" id="ARBA00023242"/>
    </source>
</evidence>
<keyword evidence="17" id="KW-1185">Reference proteome</keyword>
<dbReference type="KEGG" id="hcq:109531723"/>
<dbReference type="InterPro" id="IPR048538">
    <property type="entry name" value="Rrn7_cyclin_C"/>
</dbReference>
<evidence type="ECO:0000259" key="15">
    <source>
        <dbReference type="Pfam" id="PF20645"/>
    </source>
</evidence>
<dbReference type="GeneTree" id="ENSGT00440000033827"/>
<evidence type="ECO:0000256" key="5">
    <source>
        <dbReference type="ARBA" id="ARBA00022771"/>
    </source>
</evidence>
<keyword evidence="5" id="KW-0863">Zinc-finger</keyword>
<evidence type="ECO:0000256" key="3">
    <source>
        <dbReference type="ARBA" id="ARBA00018994"/>
    </source>
</evidence>
<evidence type="ECO:0000259" key="14">
    <source>
        <dbReference type="Pfam" id="PF20644"/>
    </source>
</evidence>
<evidence type="ECO:0000256" key="11">
    <source>
        <dbReference type="ARBA" id="ARBA00032500"/>
    </source>
</evidence>
<dbReference type="Proteomes" id="UP000264820">
    <property type="component" value="Unplaced"/>
</dbReference>
<evidence type="ECO:0000256" key="4">
    <source>
        <dbReference type="ARBA" id="ARBA00022723"/>
    </source>
</evidence>
<feature type="domain" description="Rrn7/TAF1B C-terminal cyclin" evidence="15">
    <location>
        <begin position="256"/>
        <end position="446"/>
    </location>
</feature>
<evidence type="ECO:0000313" key="16">
    <source>
        <dbReference type="Ensembl" id="ENSHCOP00000005607.1"/>
    </source>
</evidence>
<feature type="compositionally biased region" description="Low complexity" evidence="12">
    <location>
        <begin position="143"/>
        <end position="152"/>
    </location>
</feature>
<accession>A0A3Q2XNH1</accession>
<keyword evidence="10" id="KW-0539">Nucleus</keyword>
<comment type="similarity">
    <text evidence="2">Belongs to the RRN7/TAF1B family.</text>
</comment>
<dbReference type="STRING" id="109280.ENSHCOP00000005607"/>
<proteinExistence type="inferred from homology"/>
<reference evidence="16" key="1">
    <citation type="submission" date="2025-08" db="UniProtKB">
        <authorList>
            <consortium name="Ensembl"/>
        </authorList>
    </citation>
    <scope>IDENTIFICATION</scope>
</reference>
<dbReference type="InterPro" id="IPR021752">
    <property type="entry name" value="TF_Rrn7_Zf"/>
</dbReference>
<dbReference type="OrthoDB" id="10069252at2759"/>
<dbReference type="Ensembl" id="ENSHCOT00000005085.1">
    <property type="protein sequence ID" value="ENSHCOP00000005607.1"/>
    <property type="gene ID" value="ENSHCOG00000000234.1"/>
</dbReference>
<keyword evidence="9" id="KW-0804">Transcription</keyword>
<evidence type="ECO:0000256" key="12">
    <source>
        <dbReference type="SAM" id="MobiDB-lite"/>
    </source>
</evidence>
<evidence type="ECO:0000256" key="2">
    <source>
        <dbReference type="ARBA" id="ARBA00006899"/>
    </source>
</evidence>
<dbReference type="Pfam" id="PF20644">
    <property type="entry name" value="Rrn7_cyclin_N"/>
    <property type="match status" value="1"/>
</dbReference>
<feature type="region of interest" description="Disordered" evidence="12">
    <location>
        <begin position="143"/>
        <end position="189"/>
    </location>
</feature>
<evidence type="ECO:0000259" key="13">
    <source>
        <dbReference type="Pfam" id="PF11781"/>
    </source>
</evidence>
<keyword evidence="8" id="KW-0238">DNA-binding</keyword>
<evidence type="ECO:0000256" key="6">
    <source>
        <dbReference type="ARBA" id="ARBA00022833"/>
    </source>
</evidence>
<evidence type="ECO:0000256" key="1">
    <source>
        <dbReference type="ARBA" id="ARBA00004604"/>
    </source>
</evidence>
<protein>
    <recommendedName>
        <fullName evidence="3">TATA box-binding protein-associated factor RNA polymerase I subunit B</fullName>
    </recommendedName>
    <alternativeName>
        <fullName evidence="11">TATA box-binding protein-associated factor 1B</fullName>
    </alternativeName>
</protein>
<dbReference type="CTD" id="9014"/>
<evidence type="ECO:0000256" key="9">
    <source>
        <dbReference type="ARBA" id="ARBA00023163"/>
    </source>
</evidence>
<dbReference type="GO" id="GO:0070860">
    <property type="term" value="C:RNA polymerase I core factor complex"/>
    <property type="evidence" value="ECO:0007669"/>
    <property type="project" value="InterPro"/>
</dbReference>
<dbReference type="PANTHER" id="PTHR31576">
    <property type="entry name" value="TATA BOX-BINDING PROTEIN-ASSOCIATED FACTOR RNA POLYMERASE I SUBUNIT B"/>
    <property type="match status" value="1"/>
</dbReference>
<evidence type="ECO:0000256" key="8">
    <source>
        <dbReference type="ARBA" id="ARBA00023125"/>
    </source>
</evidence>
<dbReference type="AlphaFoldDB" id="A0A3Q2XNH1"/>
<feature type="domain" description="Rrn7/TAF1B N-terminal cyclin" evidence="14">
    <location>
        <begin position="80"/>
        <end position="239"/>
    </location>
</feature>
<dbReference type="OMA" id="SFRFCWG"/>
<sequence>MDEELTGGYREPCGQCGCVAWAVSDEGRFFCGSCHNVIERTHEVEVLTCAPGSSQVSTISQGSRAKRPERVCRWVACEGFQFILMRQAAALIDLGVAPSFKDDVLWPLWRRFLQMSRQAYTDNPVRSAKFKVQAVDSESGSAAESSYLSASETDGETWPTDRSPSQAGSHSDWSTGSQGSSASPKLRRKWQRGAMSMTKTLALIHVALVWSRQALTLSDLLRLANDGAIPYVHAYQDLPEEMKLDGAEALIFTVQSIPTYRALHREAQTLVNFLQLPAFPRIRRQDPLHPAMLSLRYLADANLPDELHPWLYELMERSGMADVTCGPSEASSRPVLPQYDVRAAALAVVTIKLLFGLDDHTEWDLSNTASDLVTGEQAARGHPGMVFSLRRWYRLLHAAQLRKQRARDSATARKQWKATPLYPSRKLKSVVMKKRRVAEQLALCLERFSRRAAPRARPTAPSSLTFCWGGADGADGPSLRDSNLDAVVTQKGEVLTPVNTTYWHPPLATCNSRKCSSLCAAAAVEATLPRSFLWLLQFFCFLLQVSPAHLHQEVMNIERRVFATKVAQANRTEVM</sequence>
<dbReference type="Pfam" id="PF11781">
    <property type="entry name" value="Zn_ribbon_RRN7"/>
    <property type="match status" value="1"/>
</dbReference>
<name>A0A3Q2XNH1_HIPCM</name>
<keyword evidence="6" id="KW-0862">Zinc</keyword>
<organism evidence="16 17">
    <name type="scientific">Hippocampus comes</name>
    <name type="common">Tiger tail seahorse</name>
    <dbReference type="NCBI Taxonomy" id="109280"/>
    <lineage>
        <taxon>Eukaryota</taxon>
        <taxon>Metazoa</taxon>
        <taxon>Chordata</taxon>
        <taxon>Craniata</taxon>
        <taxon>Vertebrata</taxon>
        <taxon>Euteleostomi</taxon>
        <taxon>Actinopterygii</taxon>
        <taxon>Neopterygii</taxon>
        <taxon>Teleostei</taxon>
        <taxon>Neoteleostei</taxon>
        <taxon>Acanthomorphata</taxon>
        <taxon>Syngnathiaria</taxon>
        <taxon>Syngnathiformes</taxon>
        <taxon>Syngnathoidei</taxon>
        <taxon>Syngnathidae</taxon>
        <taxon>Hippocampus</taxon>
    </lineage>
</organism>
<dbReference type="GO" id="GO:0042790">
    <property type="term" value="P:nucleolar large rRNA transcription by RNA polymerase I"/>
    <property type="evidence" value="ECO:0007669"/>
    <property type="project" value="TreeGrafter"/>
</dbReference>
<feature type="domain" description="RRN7-type" evidence="13">
    <location>
        <begin position="9"/>
        <end position="39"/>
    </location>
</feature>
<dbReference type="InterPro" id="IPR048540">
    <property type="entry name" value="Rrn7_cyclin_N"/>
</dbReference>
<keyword evidence="7" id="KW-0805">Transcription regulation</keyword>
<dbReference type="GO" id="GO:0008270">
    <property type="term" value="F:zinc ion binding"/>
    <property type="evidence" value="ECO:0007669"/>
    <property type="project" value="UniProtKB-KW"/>
</dbReference>
<dbReference type="PANTHER" id="PTHR31576:SF2">
    <property type="entry name" value="TATA BOX-BINDING PROTEIN-ASSOCIATED FACTOR RNA POLYMERASE I SUBUNIT B"/>
    <property type="match status" value="1"/>
</dbReference>
<dbReference type="GeneID" id="109531723"/>
<dbReference type="InterPro" id="IPR033599">
    <property type="entry name" value="TAF1B/Rrn7"/>
</dbReference>
<reference evidence="16" key="2">
    <citation type="submission" date="2025-09" db="UniProtKB">
        <authorList>
            <consortium name="Ensembl"/>
        </authorList>
    </citation>
    <scope>IDENTIFICATION</scope>
</reference>
<feature type="compositionally biased region" description="Polar residues" evidence="12">
    <location>
        <begin position="160"/>
        <end position="183"/>
    </location>
</feature>
<evidence type="ECO:0000313" key="17">
    <source>
        <dbReference type="Proteomes" id="UP000264820"/>
    </source>
</evidence>
<dbReference type="GO" id="GO:0001164">
    <property type="term" value="F:RNA polymerase I core promoter sequence-specific DNA binding"/>
    <property type="evidence" value="ECO:0007669"/>
    <property type="project" value="InterPro"/>
</dbReference>
<keyword evidence="4" id="KW-0479">Metal-binding</keyword>
<dbReference type="Pfam" id="PF20645">
    <property type="entry name" value="Rrn7_cyclin_C"/>
    <property type="match status" value="1"/>
</dbReference>
<dbReference type="GO" id="GO:0005668">
    <property type="term" value="C:RNA polymerase transcription factor SL1 complex"/>
    <property type="evidence" value="ECO:0007669"/>
    <property type="project" value="TreeGrafter"/>
</dbReference>
<dbReference type="RefSeq" id="XP_019751733.1">
    <property type="nucleotide sequence ID" value="XM_019896174.1"/>
</dbReference>
<comment type="subcellular location">
    <subcellularLocation>
        <location evidence="1">Nucleus</location>
        <location evidence="1">Nucleolus</location>
    </subcellularLocation>
</comment>
<evidence type="ECO:0000256" key="7">
    <source>
        <dbReference type="ARBA" id="ARBA00023015"/>
    </source>
</evidence>